<evidence type="ECO:0000256" key="4">
    <source>
        <dbReference type="ARBA" id="ARBA00022679"/>
    </source>
</evidence>
<dbReference type="Pfam" id="PF13813">
    <property type="entry name" value="MBOAT_2"/>
    <property type="match status" value="1"/>
</dbReference>
<keyword evidence="7 8" id="KW-0472">Membrane</keyword>
<evidence type="ECO:0000313" key="11">
    <source>
        <dbReference type="Proteomes" id="UP000232323"/>
    </source>
</evidence>
<evidence type="ECO:0000256" key="5">
    <source>
        <dbReference type="ARBA" id="ARBA00022692"/>
    </source>
</evidence>
<sequence length="374" mass="41704">MDAAGKLAVIVLSSLIFSLPYTVHILSRLPAGSARFFACFPLFLLNKLTPSLFNVYDEILLKLVVLFVFTWLANFKLVGLCMNRGPLAEEWSTAQTAAICFLPIYPVPRAAGASNSKKGRLHDQAGDPSSLLIRWIVKLGVFCVVVVYLMSSELILTPFSTFALALVMYCFIGVLMDGPGSFVTYFLGFNIIPTFDQPWMSSSFADFWGRRWNITTSHMLRAVVYDPIVEGCLVRTTYVKPSGKTVGHQSPADKLMSTFLGICATFLVSGIIHEAIFWCAMPDRAFRWKWLVFFTMQGPLVIMEYIVTQWCRMSRSLTQVSPWVTRPVVLAAMIYMGQHLFMAPAVLDTDLSQRVLLACKASILIALDVVGISK</sequence>
<feature type="domain" description="Wax synthase" evidence="9">
    <location>
        <begin position="193"/>
        <end position="294"/>
    </location>
</feature>
<dbReference type="GO" id="GO:0008374">
    <property type="term" value="F:O-acyltransferase activity"/>
    <property type="evidence" value="ECO:0007669"/>
    <property type="project" value="InterPro"/>
</dbReference>
<feature type="transmembrane region" description="Helical" evidence="8">
    <location>
        <begin position="155"/>
        <end position="176"/>
    </location>
</feature>
<dbReference type="AlphaFoldDB" id="A0A250XAD3"/>
<reference evidence="10 11" key="1">
    <citation type="submission" date="2017-08" db="EMBL/GenBank/DDBJ databases">
        <title>Acidophilic green algal genome provides insights into adaptation to an acidic environment.</title>
        <authorList>
            <person name="Hirooka S."/>
            <person name="Hirose Y."/>
            <person name="Kanesaki Y."/>
            <person name="Higuchi S."/>
            <person name="Fujiwara T."/>
            <person name="Onuma R."/>
            <person name="Era A."/>
            <person name="Ohbayashi R."/>
            <person name="Uzuka A."/>
            <person name="Nozaki H."/>
            <person name="Yoshikawa H."/>
            <person name="Miyagishima S.Y."/>
        </authorList>
    </citation>
    <scope>NUCLEOTIDE SEQUENCE [LARGE SCALE GENOMIC DNA]</scope>
    <source>
        <strain evidence="10 11">NIES-2499</strain>
    </source>
</reference>
<evidence type="ECO:0000256" key="7">
    <source>
        <dbReference type="ARBA" id="ARBA00023136"/>
    </source>
</evidence>
<keyword evidence="11" id="KW-1185">Reference proteome</keyword>
<dbReference type="GO" id="GO:0006629">
    <property type="term" value="P:lipid metabolic process"/>
    <property type="evidence" value="ECO:0007669"/>
    <property type="project" value="InterPro"/>
</dbReference>
<proteinExistence type="inferred from homology"/>
<comment type="caution">
    <text evidence="10">The sequence shown here is derived from an EMBL/GenBank/DDBJ whole genome shotgun (WGS) entry which is preliminary data.</text>
</comment>
<feature type="transmembrane region" description="Helical" evidence="8">
    <location>
        <begin position="290"/>
        <end position="307"/>
    </location>
</feature>
<evidence type="ECO:0000256" key="6">
    <source>
        <dbReference type="ARBA" id="ARBA00022989"/>
    </source>
</evidence>
<dbReference type="GO" id="GO:0016020">
    <property type="term" value="C:membrane"/>
    <property type="evidence" value="ECO:0007669"/>
    <property type="project" value="UniProtKB-SubCell"/>
</dbReference>
<comment type="similarity">
    <text evidence="3">Belongs to the wax synthase family.</text>
</comment>
<protein>
    <recommendedName>
        <fullName evidence="9">Wax synthase domain-containing protein</fullName>
    </recommendedName>
</protein>
<dbReference type="InterPro" id="IPR044851">
    <property type="entry name" value="Wax_synthase"/>
</dbReference>
<keyword evidence="4" id="KW-0808">Transferase</keyword>
<dbReference type="STRING" id="1157962.A0A250XAD3"/>
<keyword evidence="6 8" id="KW-1133">Transmembrane helix</keyword>
<gene>
    <name evidence="10" type="ORF">CEUSTIGMA_g7490.t1</name>
</gene>
<comment type="subcellular location">
    <subcellularLocation>
        <location evidence="1">Membrane</location>
        <topology evidence="1">Multi-pass membrane protein</topology>
    </subcellularLocation>
</comment>
<feature type="transmembrane region" description="Helical" evidence="8">
    <location>
        <begin position="131"/>
        <end position="149"/>
    </location>
</feature>
<evidence type="ECO:0000259" key="9">
    <source>
        <dbReference type="Pfam" id="PF13813"/>
    </source>
</evidence>
<feature type="transmembrane region" description="Helical" evidence="8">
    <location>
        <begin position="59"/>
        <end position="78"/>
    </location>
</feature>
<evidence type="ECO:0000256" key="1">
    <source>
        <dbReference type="ARBA" id="ARBA00004141"/>
    </source>
</evidence>
<evidence type="ECO:0000256" key="2">
    <source>
        <dbReference type="ARBA" id="ARBA00005179"/>
    </source>
</evidence>
<evidence type="ECO:0000256" key="8">
    <source>
        <dbReference type="SAM" id="Phobius"/>
    </source>
</evidence>
<dbReference type="EMBL" id="BEGY01000048">
    <property type="protein sequence ID" value="GAX80051.1"/>
    <property type="molecule type" value="Genomic_DNA"/>
</dbReference>
<keyword evidence="5 8" id="KW-0812">Transmembrane</keyword>
<feature type="transmembrane region" description="Helical" evidence="8">
    <location>
        <begin position="259"/>
        <end position="278"/>
    </location>
</feature>
<dbReference type="Proteomes" id="UP000232323">
    <property type="component" value="Unassembled WGS sequence"/>
</dbReference>
<accession>A0A250XAD3</accession>
<dbReference type="PANTHER" id="PTHR31595:SF57">
    <property type="entry name" value="OS04G0481900 PROTEIN"/>
    <property type="match status" value="1"/>
</dbReference>
<evidence type="ECO:0000313" key="10">
    <source>
        <dbReference type="EMBL" id="GAX80051.1"/>
    </source>
</evidence>
<dbReference type="OrthoDB" id="1077582at2759"/>
<comment type="pathway">
    <text evidence="2">Secondary metabolite biosynthesis.</text>
</comment>
<dbReference type="PANTHER" id="PTHR31595">
    <property type="entry name" value="LONG-CHAIN-ALCOHOL O-FATTY-ACYLTRANSFERASE 3-RELATED"/>
    <property type="match status" value="1"/>
</dbReference>
<name>A0A250XAD3_9CHLO</name>
<evidence type="ECO:0000256" key="3">
    <source>
        <dbReference type="ARBA" id="ARBA00007282"/>
    </source>
</evidence>
<dbReference type="InterPro" id="IPR032805">
    <property type="entry name" value="Wax_synthase_dom"/>
</dbReference>
<organism evidence="10 11">
    <name type="scientific">Chlamydomonas eustigma</name>
    <dbReference type="NCBI Taxonomy" id="1157962"/>
    <lineage>
        <taxon>Eukaryota</taxon>
        <taxon>Viridiplantae</taxon>
        <taxon>Chlorophyta</taxon>
        <taxon>core chlorophytes</taxon>
        <taxon>Chlorophyceae</taxon>
        <taxon>CS clade</taxon>
        <taxon>Chlamydomonadales</taxon>
        <taxon>Chlamydomonadaceae</taxon>
        <taxon>Chlamydomonas</taxon>
    </lineage>
</organism>